<evidence type="ECO:0000256" key="6">
    <source>
        <dbReference type="ARBA" id="ARBA00022833"/>
    </source>
</evidence>
<evidence type="ECO:0000256" key="3">
    <source>
        <dbReference type="ARBA" id="ARBA00022723"/>
    </source>
</evidence>
<dbReference type="CDD" id="cd00019">
    <property type="entry name" value="AP2Ec"/>
    <property type="match status" value="1"/>
</dbReference>
<comment type="similarity">
    <text evidence="2">Belongs to the AP endonuclease 2 family.</text>
</comment>
<dbReference type="SMART" id="SM00518">
    <property type="entry name" value="AP2Ec"/>
    <property type="match status" value="1"/>
</dbReference>
<evidence type="ECO:0000256" key="2">
    <source>
        <dbReference type="ARBA" id="ARBA00005340"/>
    </source>
</evidence>
<evidence type="ECO:0000256" key="4">
    <source>
        <dbReference type="ARBA" id="ARBA00022763"/>
    </source>
</evidence>
<dbReference type="InterPro" id="IPR001719">
    <property type="entry name" value="AP_endonuc_2"/>
</dbReference>
<keyword evidence="4" id="KW-0227">DNA damage</keyword>
<dbReference type="EMBL" id="JABBYC010000036">
    <property type="protein sequence ID" value="MBL0887814.1"/>
    <property type="molecule type" value="Genomic_DNA"/>
</dbReference>
<dbReference type="NCBIfam" id="TIGR00587">
    <property type="entry name" value="nfo"/>
    <property type="match status" value="1"/>
</dbReference>
<feature type="domain" description="Xylose isomerase-like TIM barrel" evidence="9">
    <location>
        <begin position="16"/>
        <end position="257"/>
    </location>
</feature>
<dbReference type="SUPFAM" id="SSF51658">
    <property type="entry name" value="Xylose isomerase-like"/>
    <property type="match status" value="1"/>
</dbReference>
<dbReference type="PROSITE" id="PS51432">
    <property type="entry name" value="AP_NUCLEASE_F2_4"/>
    <property type="match status" value="1"/>
</dbReference>
<dbReference type="PANTHER" id="PTHR21445:SF0">
    <property type="entry name" value="APURINIC-APYRIMIDINIC ENDONUCLEASE"/>
    <property type="match status" value="1"/>
</dbReference>
<keyword evidence="7" id="KW-0234">DNA repair</keyword>
<proteinExistence type="inferred from homology"/>
<dbReference type="Pfam" id="PF01261">
    <property type="entry name" value="AP_endonuc_2"/>
    <property type="match status" value="1"/>
</dbReference>
<dbReference type="RefSeq" id="WP_201849322.1">
    <property type="nucleotide sequence ID" value="NZ_JABBYC010000036.1"/>
</dbReference>
<keyword evidence="5 10" id="KW-0378">Hydrolase</keyword>
<organism evidence="10 11">
    <name type="scientific">Myceligenerans indicum</name>
    <dbReference type="NCBI Taxonomy" id="2593663"/>
    <lineage>
        <taxon>Bacteria</taxon>
        <taxon>Bacillati</taxon>
        <taxon>Actinomycetota</taxon>
        <taxon>Actinomycetes</taxon>
        <taxon>Micrococcales</taxon>
        <taxon>Promicromonosporaceae</taxon>
        <taxon>Myceligenerans</taxon>
    </lineage>
</organism>
<dbReference type="PANTHER" id="PTHR21445">
    <property type="entry name" value="ENDONUCLEASE IV ENDODEOXYRIBONUCLEASE IV"/>
    <property type="match status" value="1"/>
</dbReference>
<dbReference type="InterPro" id="IPR036237">
    <property type="entry name" value="Xyl_isomerase-like_sf"/>
</dbReference>
<reference evidence="10 11" key="1">
    <citation type="journal article" date="2021" name="Arch. Microbiol.">
        <title>Myceligenerans indicum sp. nov., an actinobacterium isolated from mangrove sediment of Sundarbans, India.</title>
        <authorList>
            <person name="Asha K."/>
            <person name="Bhadury P."/>
        </authorList>
    </citation>
    <scope>NUCLEOTIDE SEQUENCE [LARGE SCALE GENOMIC DNA]</scope>
    <source>
        <strain evidence="10 11">I2</strain>
    </source>
</reference>
<dbReference type="PROSITE" id="PS00731">
    <property type="entry name" value="AP_NUCLEASE_F2_3"/>
    <property type="match status" value="1"/>
</dbReference>
<sequence length="262" mass="27627">MVKIGAHVSLADAVPQAKELGADQVQVFLSNPQQWKIPDLEYPGGVEAFRSDVEAAGLDVFVHAPYVINVASTNNRVRIPSRKLLQTTMDRAAEVGARGVVVHGGTVAAGDDPAKGFDNWRKAVDALETDVPVLVENTAGGDHSMARTLERIEQLWAAIQKAEGAGGVGFCLDTCHAWAGGLDLTEAAAQLRAITGRIDLVHANDSRDEAGSGADRHTNLGHGTIPPDQLTAVITAAGAPVILETKGDMAPDVAWLRERLPA</sequence>
<evidence type="ECO:0000313" key="11">
    <source>
        <dbReference type="Proteomes" id="UP000675409"/>
    </source>
</evidence>
<evidence type="ECO:0000256" key="8">
    <source>
        <dbReference type="ARBA" id="ARBA00023277"/>
    </source>
</evidence>
<dbReference type="Proteomes" id="UP000675409">
    <property type="component" value="Unassembled WGS sequence"/>
</dbReference>
<dbReference type="InterPro" id="IPR013022">
    <property type="entry name" value="Xyl_isomerase-like_TIM-brl"/>
</dbReference>
<dbReference type="Gene3D" id="3.20.20.150">
    <property type="entry name" value="Divalent-metal-dependent TIM barrel enzymes"/>
    <property type="match status" value="1"/>
</dbReference>
<dbReference type="GO" id="GO:0008833">
    <property type="term" value="F:deoxyribonuclease IV (phage-T4-induced) activity"/>
    <property type="evidence" value="ECO:0007669"/>
    <property type="project" value="UniProtKB-EC"/>
</dbReference>
<evidence type="ECO:0000256" key="5">
    <source>
        <dbReference type="ARBA" id="ARBA00022801"/>
    </source>
</evidence>
<keyword evidence="3" id="KW-0479">Metal-binding</keyword>
<keyword evidence="11" id="KW-1185">Reference proteome</keyword>
<protein>
    <submittedName>
        <fullName evidence="10">Deoxyribonuclease IV</fullName>
        <ecNumber evidence="10">3.1.21.2</ecNumber>
    </submittedName>
</protein>
<dbReference type="PROSITE" id="PS00730">
    <property type="entry name" value="AP_NUCLEASE_F2_2"/>
    <property type="match status" value="1"/>
</dbReference>
<gene>
    <name evidence="10" type="ORF">HGK34_16255</name>
</gene>
<comment type="caution">
    <text evidence="10">The sequence shown here is derived from an EMBL/GenBank/DDBJ whole genome shotgun (WGS) entry which is preliminary data.</text>
</comment>
<evidence type="ECO:0000256" key="1">
    <source>
        <dbReference type="ARBA" id="ARBA00001947"/>
    </source>
</evidence>
<evidence type="ECO:0000313" key="10">
    <source>
        <dbReference type="EMBL" id="MBL0887814.1"/>
    </source>
</evidence>
<name>A0ABS1LP77_9MICO</name>
<keyword evidence="8" id="KW-0119">Carbohydrate metabolism</keyword>
<keyword evidence="6" id="KW-0862">Zinc</keyword>
<evidence type="ECO:0000256" key="7">
    <source>
        <dbReference type="ARBA" id="ARBA00023204"/>
    </source>
</evidence>
<dbReference type="NCBIfam" id="NF002198">
    <property type="entry name" value="PRK01060.1-3"/>
    <property type="match status" value="1"/>
</dbReference>
<accession>A0ABS1LP77</accession>
<evidence type="ECO:0000259" key="9">
    <source>
        <dbReference type="Pfam" id="PF01261"/>
    </source>
</evidence>
<dbReference type="EC" id="3.1.21.2" evidence="10"/>
<dbReference type="InterPro" id="IPR018246">
    <property type="entry name" value="AP_endonuc_F2_Zn_BS"/>
</dbReference>
<comment type="cofactor">
    <cofactor evidence="1">
        <name>Zn(2+)</name>
        <dbReference type="ChEBI" id="CHEBI:29105"/>
    </cofactor>
</comment>